<evidence type="ECO:0000256" key="2">
    <source>
        <dbReference type="ARBA" id="ARBA00008814"/>
    </source>
</evidence>
<dbReference type="GO" id="GO:0030288">
    <property type="term" value="C:outer membrane-bounded periplasmic space"/>
    <property type="evidence" value="ECO:0007669"/>
    <property type="project" value="TreeGrafter"/>
</dbReference>
<comment type="subcellular location">
    <subcellularLocation>
        <location evidence="1">Cell envelope</location>
    </subcellularLocation>
</comment>
<dbReference type="CDD" id="cd01140">
    <property type="entry name" value="FatB"/>
    <property type="match status" value="1"/>
</dbReference>
<feature type="compositionally biased region" description="Basic and acidic residues" evidence="5">
    <location>
        <begin position="66"/>
        <end position="79"/>
    </location>
</feature>
<dbReference type="PANTHER" id="PTHR30532:SF28">
    <property type="entry name" value="PETROBACTIN-BINDING PROTEIN YCLQ"/>
    <property type="match status" value="1"/>
</dbReference>
<evidence type="ECO:0000259" key="6">
    <source>
        <dbReference type="PROSITE" id="PS50983"/>
    </source>
</evidence>
<keyword evidence="4" id="KW-0732">Signal</keyword>
<comment type="caution">
    <text evidence="7">The sequence shown here is derived from an EMBL/GenBank/DDBJ whole genome shotgun (WGS) entry which is preliminary data.</text>
</comment>
<dbReference type="PANTHER" id="PTHR30532">
    <property type="entry name" value="IRON III DICITRATE-BINDING PERIPLASMIC PROTEIN"/>
    <property type="match status" value="1"/>
</dbReference>
<evidence type="ECO:0000256" key="4">
    <source>
        <dbReference type="ARBA" id="ARBA00022729"/>
    </source>
</evidence>
<evidence type="ECO:0000256" key="3">
    <source>
        <dbReference type="ARBA" id="ARBA00022448"/>
    </source>
</evidence>
<dbReference type="InterPro" id="IPR002491">
    <property type="entry name" value="ABC_transptr_periplasmic_BD"/>
</dbReference>
<feature type="compositionally biased region" description="Polar residues" evidence="5">
    <location>
        <begin position="80"/>
        <end position="97"/>
    </location>
</feature>
<gene>
    <name evidence="7" type="ORF">DHW61_04820</name>
</gene>
<dbReference type="EMBL" id="DPVV01000168">
    <property type="protein sequence ID" value="HCL01728.1"/>
    <property type="molecule type" value="Genomic_DNA"/>
</dbReference>
<evidence type="ECO:0000256" key="1">
    <source>
        <dbReference type="ARBA" id="ARBA00004196"/>
    </source>
</evidence>
<organism evidence="7 8">
    <name type="scientific">Lachnoclostridium phytofermentans</name>
    <dbReference type="NCBI Taxonomy" id="66219"/>
    <lineage>
        <taxon>Bacteria</taxon>
        <taxon>Bacillati</taxon>
        <taxon>Bacillota</taxon>
        <taxon>Clostridia</taxon>
        <taxon>Lachnospirales</taxon>
        <taxon>Lachnospiraceae</taxon>
    </lineage>
</organism>
<dbReference type="Pfam" id="PF01497">
    <property type="entry name" value="Peripla_BP_2"/>
    <property type="match status" value="1"/>
</dbReference>
<dbReference type="InterPro" id="IPR051313">
    <property type="entry name" value="Bact_iron-sidero_bind"/>
</dbReference>
<dbReference type="InterPro" id="IPR033870">
    <property type="entry name" value="FatB"/>
</dbReference>
<keyword evidence="3" id="KW-0813">Transport</keyword>
<comment type="similarity">
    <text evidence="2">Belongs to the bacterial solute-binding protein 8 family.</text>
</comment>
<sequence length="373" mass="41005">MEQCIQYLRLVSKQKRLKLNVRKHYKTNMRKINFHKSIFSDAKKKVLAGILLGVMATSVLTGCAKKQSDTPEDTNKGEESTVTPAPTQTPEAEESSFSLTHPLGTVTLEGAADKVVVFDMGALDTIDALSFDGELAIPQDSIPTYLSKYEENTVNAGGLFEPDMEAIYTFEPDVIIIGGRQVDFYEELNKIAPTIYVELNADTYMEGFKRNTENIAKAIGKEEEAKTAIDGIMNKVEEVKQITNRSDKKGLIIMTNDGSLSAYGLGSRFGIIHDVLEVKPADETIEVSKHGMEASYEYIAKIDPDILFVVDRTVIAGGSTTAEKTLDNELVLGTKAAKENSIITLDSECWYLSSGGINSVQVMVTEVEEAFNK</sequence>
<name>A0A3D2X5W9_9FIRM</name>
<feature type="domain" description="Fe/B12 periplasmic-binding" evidence="6">
    <location>
        <begin position="114"/>
        <end position="373"/>
    </location>
</feature>
<dbReference type="Gene3D" id="3.40.50.1980">
    <property type="entry name" value="Nitrogenase molybdenum iron protein domain"/>
    <property type="match status" value="2"/>
</dbReference>
<accession>A0A3D2X5W9</accession>
<evidence type="ECO:0000256" key="5">
    <source>
        <dbReference type="SAM" id="MobiDB-lite"/>
    </source>
</evidence>
<dbReference type="GO" id="GO:1901678">
    <property type="term" value="P:iron coordination entity transport"/>
    <property type="evidence" value="ECO:0007669"/>
    <property type="project" value="UniProtKB-ARBA"/>
</dbReference>
<dbReference type="Proteomes" id="UP000262969">
    <property type="component" value="Unassembled WGS sequence"/>
</dbReference>
<dbReference type="PROSITE" id="PS50983">
    <property type="entry name" value="FE_B12_PBP"/>
    <property type="match status" value="1"/>
</dbReference>
<feature type="region of interest" description="Disordered" evidence="5">
    <location>
        <begin position="65"/>
        <end position="97"/>
    </location>
</feature>
<reference evidence="7 8" key="1">
    <citation type="journal article" date="2018" name="Nat. Biotechnol.">
        <title>A standardized bacterial taxonomy based on genome phylogeny substantially revises the tree of life.</title>
        <authorList>
            <person name="Parks D.H."/>
            <person name="Chuvochina M."/>
            <person name="Waite D.W."/>
            <person name="Rinke C."/>
            <person name="Skarshewski A."/>
            <person name="Chaumeil P.A."/>
            <person name="Hugenholtz P."/>
        </authorList>
    </citation>
    <scope>NUCLEOTIDE SEQUENCE [LARGE SCALE GENOMIC DNA]</scope>
    <source>
        <strain evidence="7">UBA11728</strain>
    </source>
</reference>
<protein>
    <submittedName>
        <fullName evidence="7">ABC transporter</fullName>
    </submittedName>
</protein>
<proteinExistence type="inferred from homology"/>
<dbReference type="AlphaFoldDB" id="A0A3D2X5W9"/>
<evidence type="ECO:0000313" key="7">
    <source>
        <dbReference type="EMBL" id="HCL01728.1"/>
    </source>
</evidence>
<dbReference type="SUPFAM" id="SSF53807">
    <property type="entry name" value="Helical backbone' metal receptor"/>
    <property type="match status" value="1"/>
</dbReference>
<evidence type="ECO:0000313" key="8">
    <source>
        <dbReference type="Proteomes" id="UP000262969"/>
    </source>
</evidence>